<evidence type="ECO:0008006" key="5">
    <source>
        <dbReference type="Google" id="ProtNLM"/>
    </source>
</evidence>
<dbReference type="Proteomes" id="UP000313948">
    <property type="component" value="Chromosome"/>
</dbReference>
<feature type="transmembrane region" description="Helical" evidence="1">
    <location>
        <begin position="218"/>
        <end position="236"/>
    </location>
</feature>
<keyword evidence="1" id="KW-1133">Transmembrane helix</keyword>
<evidence type="ECO:0000256" key="2">
    <source>
        <dbReference type="SAM" id="SignalP"/>
    </source>
</evidence>
<accession>A0ABX5VPL4</accession>
<name>A0ABX5VPL4_9MICO</name>
<keyword evidence="1" id="KW-0472">Membrane</keyword>
<dbReference type="RefSeq" id="WP_139948876.1">
    <property type="nucleotide sequence ID" value="NZ_CP040899.1"/>
</dbReference>
<feature type="signal peptide" evidence="2">
    <location>
        <begin position="1"/>
        <end position="29"/>
    </location>
</feature>
<evidence type="ECO:0000313" key="3">
    <source>
        <dbReference type="EMBL" id="QDB79978.1"/>
    </source>
</evidence>
<reference evidence="3 4" key="1">
    <citation type="submission" date="2019-05" db="EMBL/GenBank/DDBJ databases">
        <title>Georgenia *** sp. nov., and Georgenia *** sp. nov., isolated from the intestinal contents of plateau pika (Ochotona curzoniae) in the Qinghai-Tibet plateau of China.</title>
        <authorList>
            <person name="Tian Z."/>
        </authorList>
    </citation>
    <scope>NUCLEOTIDE SEQUENCE [LARGE SCALE GENOMIC DNA]</scope>
    <source>
        <strain evidence="3 4">Z294</strain>
    </source>
</reference>
<evidence type="ECO:0000313" key="4">
    <source>
        <dbReference type="Proteomes" id="UP000313948"/>
    </source>
</evidence>
<gene>
    <name evidence="3" type="ORF">FE251_11765</name>
</gene>
<protein>
    <recommendedName>
        <fullName evidence="5">LPXTG cell wall anchor domain-containing protein</fullName>
    </recommendedName>
</protein>
<feature type="chain" id="PRO_5046326459" description="LPXTG cell wall anchor domain-containing protein" evidence="2">
    <location>
        <begin position="30"/>
        <end position="247"/>
    </location>
</feature>
<keyword evidence="1" id="KW-0812">Transmembrane</keyword>
<proteinExistence type="predicted"/>
<keyword evidence="2" id="KW-0732">Signal</keyword>
<keyword evidence="4" id="KW-1185">Reference proteome</keyword>
<organism evidence="3 4">
    <name type="scientific">Georgenia wutianyii</name>
    <dbReference type="NCBI Taxonomy" id="2585135"/>
    <lineage>
        <taxon>Bacteria</taxon>
        <taxon>Bacillati</taxon>
        <taxon>Actinomycetota</taxon>
        <taxon>Actinomycetes</taxon>
        <taxon>Micrococcales</taxon>
        <taxon>Bogoriellaceae</taxon>
        <taxon>Georgenia</taxon>
    </lineage>
</organism>
<evidence type="ECO:0000256" key="1">
    <source>
        <dbReference type="SAM" id="Phobius"/>
    </source>
</evidence>
<dbReference type="EMBL" id="CP040899">
    <property type="protein sequence ID" value="QDB79978.1"/>
    <property type="molecule type" value="Genomic_DNA"/>
</dbReference>
<sequence length="247" mass="25436">MSHTRAERACLTGALTLLLAATTTGTAQAAYDDVIQLSWDGETYASVLSESFLGEPVTVPGDSASRTVVVRNDGPTAGVLRASVVDVELLDPESSDTHHATGEDQGSFYDDLVLHWPDGEATFTELAAAGTTPVLEVVLDQGEEVPLALSYELPVDATSGNTANVAPREASFDVLLEIGGTLPAVMDEEQTPPANLDGTAVPPATRPPAQLGQTGVEVGLLLGGAALLVGIGAAALRRARRSGPQTP</sequence>